<evidence type="ECO:0000313" key="14">
    <source>
        <dbReference type="Proteomes" id="UP000824151"/>
    </source>
</evidence>
<dbReference type="PANTHER" id="PTHR33540">
    <property type="entry name" value="TRNA THREONYLCARBAMOYLADENOSINE BIOSYNTHESIS PROTEIN TSAE"/>
    <property type="match status" value="1"/>
</dbReference>
<comment type="similarity">
    <text evidence="2">Belongs to the TsaE family.</text>
</comment>
<dbReference type="GO" id="GO:0005524">
    <property type="term" value="F:ATP binding"/>
    <property type="evidence" value="ECO:0007669"/>
    <property type="project" value="UniProtKB-KW"/>
</dbReference>
<evidence type="ECO:0000256" key="12">
    <source>
        <dbReference type="SAM" id="MobiDB-lite"/>
    </source>
</evidence>
<dbReference type="AlphaFoldDB" id="A0A9D1S2T5"/>
<comment type="caution">
    <text evidence="13">The sequence shown here is derived from an EMBL/GenBank/DDBJ whole genome shotgun (WGS) entry which is preliminary data.</text>
</comment>
<organism evidence="13 14">
    <name type="scientific">Candidatus Nesterenkonia stercoripullorum</name>
    <dbReference type="NCBI Taxonomy" id="2838701"/>
    <lineage>
        <taxon>Bacteria</taxon>
        <taxon>Bacillati</taxon>
        <taxon>Actinomycetota</taxon>
        <taxon>Actinomycetes</taxon>
        <taxon>Micrococcales</taxon>
        <taxon>Micrococcaceae</taxon>
        <taxon>Nesterenkonia</taxon>
    </lineage>
</organism>
<evidence type="ECO:0000256" key="4">
    <source>
        <dbReference type="ARBA" id="ARBA00022490"/>
    </source>
</evidence>
<evidence type="ECO:0000256" key="11">
    <source>
        <dbReference type="ARBA" id="ARBA00032441"/>
    </source>
</evidence>
<dbReference type="GO" id="GO:0005737">
    <property type="term" value="C:cytoplasm"/>
    <property type="evidence" value="ECO:0007669"/>
    <property type="project" value="UniProtKB-SubCell"/>
</dbReference>
<name>A0A9D1S2T5_9MICC</name>
<keyword evidence="8" id="KW-0067">ATP-binding</keyword>
<evidence type="ECO:0000256" key="9">
    <source>
        <dbReference type="ARBA" id="ARBA00022842"/>
    </source>
</evidence>
<reference evidence="13" key="2">
    <citation type="submission" date="2021-04" db="EMBL/GenBank/DDBJ databases">
        <authorList>
            <person name="Gilroy R."/>
        </authorList>
    </citation>
    <scope>NUCLEOTIDE SEQUENCE</scope>
    <source>
        <strain evidence="13">ChiHejej3B27-3195</strain>
    </source>
</reference>
<dbReference type="NCBIfam" id="TIGR00150">
    <property type="entry name" value="T6A_YjeE"/>
    <property type="match status" value="1"/>
</dbReference>
<keyword evidence="9" id="KW-0460">Magnesium</keyword>
<keyword evidence="6" id="KW-0479">Metal-binding</keyword>
<comment type="function">
    <text evidence="10">Required for the formation of a threonylcarbamoyl group on adenosine at position 37 (t(6)A37) in tRNAs that read codons beginning with adenine. Is involved in the transfer of the threonylcarbamoyl moiety of threonylcarbamoyl-AMP (TC-AMP) to the N6 group of A37, together with TsaD and TsaB. TsaE seems to play an indirect role in the t(6)A biosynthesis pathway, possibly in regulating the core enzymatic function of TsaD.</text>
</comment>
<proteinExistence type="inferred from homology"/>
<reference evidence="13" key="1">
    <citation type="journal article" date="2021" name="PeerJ">
        <title>Extensive microbial diversity within the chicken gut microbiome revealed by metagenomics and culture.</title>
        <authorList>
            <person name="Gilroy R."/>
            <person name="Ravi A."/>
            <person name="Getino M."/>
            <person name="Pursley I."/>
            <person name="Horton D.L."/>
            <person name="Alikhan N.F."/>
            <person name="Baker D."/>
            <person name="Gharbi K."/>
            <person name="Hall N."/>
            <person name="Watson M."/>
            <person name="Adriaenssens E.M."/>
            <person name="Foster-Nyarko E."/>
            <person name="Jarju S."/>
            <person name="Secka A."/>
            <person name="Antonio M."/>
            <person name="Oren A."/>
            <person name="Chaudhuri R.R."/>
            <person name="La Ragione R."/>
            <person name="Hildebrand F."/>
            <person name="Pallen M.J."/>
        </authorList>
    </citation>
    <scope>NUCLEOTIDE SEQUENCE</scope>
    <source>
        <strain evidence="13">ChiHejej3B27-3195</strain>
    </source>
</reference>
<dbReference type="Gene3D" id="3.40.50.300">
    <property type="entry name" value="P-loop containing nucleotide triphosphate hydrolases"/>
    <property type="match status" value="1"/>
</dbReference>
<evidence type="ECO:0000256" key="1">
    <source>
        <dbReference type="ARBA" id="ARBA00004496"/>
    </source>
</evidence>
<protein>
    <recommendedName>
        <fullName evidence="3">tRNA threonylcarbamoyladenosine biosynthesis protein TsaE</fullName>
    </recommendedName>
    <alternativeName>
        <fullName evidence="11">t(6)A37 threonylcarbamoyladenosine biosynthesis protein TsaE</fullName>
    </alternativeName>
</protein>
<accession>A0A9D1S2T5</accession>
<dbReference type="SUPFAM" id="SSF52540">
    <property type="entry name" value="P-loop containing nucleoside triphosphate hydrolases"/>
    <property type="match status" value="1"/>
</dbReference>
<dbReference type="GO" id="GO:0002949">
    <property type="term" value="P:tRNA threonylcarbamoyladenosine modification"/>
    <property type="evidence" value="ECO:0007669"/>
    <property type="project" value="InterPro"/>
</dbReference>
<dbReference type="InterPro" id="IPR027417">
    <property type="entry name" value="P-loop_NTPase"/>
</dbReference>
<evidence type="ECO:0000256" key="2">
    <source>
        <dbReference type="ARBA" id="ARBA00007599"/>
    </source>
</evidence>
<keyword evidence="5" id="KW-0819">tRNA processing</keyword>
<evidence type="ECO:0000256" key="8">
    <source>
        <dbReference type="ARBA" id="ARBA00022840"/>
    </source>
</evidence>
<dbReference type="Proteomes" id="UP000824151">
    <property type="component" value="Unassembled WGS sequence"/>
</dbReference>
<dbReference type="Pfam" id="PF02367">
    <property type="entry name" value="TsaE"/>
    <property type="match status" value="1"/>
</dbReference>
<evidence type="ECO:0000256" key="7">
    <source>
        <dbReference type="ARBA" id="ARBA00022741"/>
    </source>
</evidence>
<feature type="region of interest" description="Disordered" evidence="12">
    <location>
        <begin position="173"/>
        <end position="192"/>
    </location>
</feature>
<evidence type="ECO:0000256" key="10">
    <source>
        <dbReference type="ARBA" id="ARBA00024908"/>
    </source>
</evidence>
<keyword evidence="4" id="KW-0963">Cytoplasm</keyword>
<evidence type="ECO:0000256" key="6">
    <source>
        <dbReference type="ARBA" id="ARBA00022723"/>
    </source>
</evidence>
<evidence type="ECO:0000256" key="5">
    <source>
        <dbReference type="ARBA" id="ARBA00022694"/>
    </source>
</evidence>
<sequence length="219" mass="22758">MSAVPPPPAGAAWESELVLQDLEQTQELAREVAGILRAGDVLVLTGGLGAGKTTFTVSLADALGVSGAVSSPTFVLSRIHRSTSGGPDLVHVDAYRTDADGLAAVDLISTVAESITVVEWGRGIVEQELAGPHGSWLDLELVIPAAEPETRADDESGSAADAGSDAGDLQAQDALAPEIITDFSETEADLEGTPRVARLRGYGPRFAEIPLPWRGVPRD</sequence>
<comment type="subcellular location">
    <subcellularLocation>
        <location evidence="1">Cytoplasm</location>
    </subcellularLocation>
</comment>
<evidence type="ECO:0000256" key="3">
    <source>
        <dbReference type="ARBA" id="ARBA00019010"/>
    </source>
</evidence>
<keyword evidence="7" id="KW-0547">Nucleotide-binding</keyword>
<dbReference type="InterPro" id="IPR003442">
    <property type="entry name" value="T6A_TsaE"/>
</dbReference>
<dbReference type="EMBL" id="DXGD01000066">
    <property type="protein sequence ID" value="HIW98852.1"/>
    <property type="molecule type" value="Genomic_DNA"/>
</dbReference>
<evidence type="ECO:0000313" key="13">
    <source>
        <dbReference type="EMBL" id="HIW98852.1"/>
    </source>
</evidence>
<gene>
    <name evidence="13" type="primary">tsaE</name>
    <name evidence="13" type="ORF">H9871_01780</name>
</gene>
<dbReference type="PANTHER" id="PTHR33540:SF2">
    <property type="entry name" value="TRNA THREONYLCARBAMOYLADENOSINE BIOSYNTHESIS PROTEIN TSAE"/>
    <property type="match status" value="1"/>
</dbReference>
<dbReference type="GO" id="GO:0046872">
    <property type="term" value="F:metal ion binding"/>
    <property type="evidence" value="ECO:0007669"/>
    <property type="project" value="UniProtKB-KW"/>
</dbReference>